<evidence type="ECO:0000313" key="2">
    <source>
        <dbReference type="Proteomes" id="UP001239111"/>
    </source>
</evidence>
<proteinExistence type="predicted"/>
<protein>
    <submittedName>
        <fullName evidence="1">Uncharacterized protein</fullName>
    </submittedName>
</protein>
<reference evidence="1" key="1">
    <citation type="submission" date="2023-04" db="EMBL/GenBank/DDBJ databases">
        <title>A chromosome-level genome assembly of the parasitoid wasp Eretmocerus hayati.</title>
        <authorList>
            <person name="Zhong Y."/>
            <person name="Liu S."/>
            <person name="Liu Y."/>
        </authorList>
    </citation>
    <scope>NUCLEOTIDE SEQUENCE</scope>
    <source>
        <strain evidence="1">ZJU_SS_LIU_2023</strain>
    </source>
</reference>
<name>A0ACC2NJW5_9HYME</name>
<gene>
    <name evidence="1" type="ORF">QAD02_002465</name>
</gene>
<comment type="caution">
    <text evidence="1">The sequence shown here is derived from an EMBL/GenBank/DDBJ whole genome shotgun (WGS) entry which is preliminary data.</text>
</comment>
<dbReference type="Proteomes" id="UP001239111">
    <property type="component" value="Chromosome 3"/>
</dbReference>
<organism evidence="1 2">
    <name type="scientific">Eretmocerus hayati</name>
    <dbReference type="NCBI Taxonomy" id="131215"/>
    <lineage>
        <taxon>Eukaryota</taxon>
        <taxon>Metazoa</taxon>
        <taxon>Ecdysozoa</taxon>
        <taxon>Arthropoda</taxon>
        <taxon>Hexapoda</taxon>
        <taxon>Insecta</taxon>
        <taxon>Pterygota</taxon>
        <taxon>Neoptera</taxon>
        <taxon>Endopterygota</taxon>
        <taxon>Hymenoptera</taxon>
        <taxon>Apocrita</taxon>
        <taxon>Proctotrupomorpha</taxon>
        <taxon>Chalcidoidea</taxon>
        <taxon>Aphelinidae</taxon>
        <taxon>Aphelininae</taxon>
        <taxon>Eretmocerus</taxon>
    </lineage>
</organism>
<accession>A0ACC2NJW5</accession>
<sequence length="155" mass="17384">MRNPSFRRLIPVSPLQMRAGIELFAECARLYAVLDEAERRLEAALLAFVSNPRDDGLRHDVVCALATLARARQEYAHVSELTRHRVPSGTLEEPAPIFYRRGVRDDGAADVIPCPICGQSIHVVVYLVSRSARPRGCRGVHHFQPTRICDVFPLD</sequence>
<dbReference type="EMBL" id="CM056743">
    <property type="protein sequence ID" value="KAJ8671206.1"/>
    <property type="molecule type" value="Genomic_DNA"/>
</dbReference>
<evidence type="ECO:0000313" key="1">
    <source>
        <dbReference type="EMBL" id="KAJ8671206.1"/>
    </source>
</evidence>
<keyword evidence="2" id="KW-1185">Reference proteome</keyword>